<organism evidence="5 6">
    <name type="scientific">Meira miltonrushii</name>
    <dbReference type="NCBI Taxonomy" id="1280837"/>
    <lineage>
        <taxon>Eukaryota</taxon>
        <taxon>Fungi</taxon>
        <taxon>Dikarya</taxon>
        <taxon>Basidiomycota</taxon>
        <taxon>Ustilaginomycotina</taxon>
        <taxon>Exobasidiomycetes</taxon>
        <taxon>Exobasidiales</taxon>
        <taxon>Brachybasidiaceae</taxon>
        <taxon>Meira</taxon>
    </lineage>
</organism>
<feature type="compositionally biased region" description="Polar residues" evidence="3">
    <location>
        <begin position="242"/>
        <end position="254"/>
    </location>
</feature>
<dbReference type="PANTHER" id="PTHR36100:SF1">
    <property type="entry name" value="BUD SITE SELECTION PROTEIN 4"/>
    <property type="match status" value="1"/>
</dbReference>
<dbReference type="OrthoDB" id="2123378at2759"/>
<feature type="compositionally biased region" description="Polar residues" evidence="3">
    <location>
        <begin position="288"/>
        <end position="307"/>
    </location>
</feature>
<feature type="compositionally biased region" description="Polar residues" evidence="3">
    <location>
        <begin position="105"/>
        <end position="116"/>
    </location>
</feature>
<feature type="compositionally biased region" description="Basic and acidic residues" evidence="3">
    <location>
        <begin position="347"/>
        <end position="358"/>
    </location>
</feature>
<feature type="compositionally biased region" description="Polar residues" evidence="3">
    <location>
        <begin position="419"/>
        <end position="428"/>
    </location>
</feature>
<keyword evidence="1" id="KW-0132">Cell division</keyword>
<feature type="compositionally biased region" description="Basic and acidic residues" evidence="3">
    <location>
        <begin position="879"/>
        <end position="898"/>
    </location>
</feature>
<dbReference type="InParanoid" id="A0A316V6H4"/>
<dbReference type="Pfam" id="PF00169">
    <property type="entry name" value="PH"/>
    <property type="match status" value="1"/>
</dbReference>
<feature type="compositionally biased region" description="Polar residues" evidence="3">
    <location>
        <begin position="816"/>
        <end position="825"/>
    </location>
</feature>
<protein>
    <recommendedName>
        <fullName evidence="4">PH domain-containing protein</fullName>
    </recommendedName>
</protein>
<feature type="compositionally biased region" description="Polar residues" evidence="3">
    <location>
        <begin position="1341"/>
        <end position="1355"/>
    </location>
</feature>
<feature type="region of interest" description="Disordered" evidence="3">
    <location>
        <begin position="1003"/>
        <end position="1043"/>
    </location>
</feature>
<feature type="compositionally biased region" description="Polar residues" evidence="3">
    <location>
        <begin position="316"/>
        <end position="326"/>
    </location>
</feature>
<proteinExistence type="predicted"/>
<dbReference type="Proteomes" id="UP000245771">
    <property type="component" value="Unassembled WGS sequence"/>
</dbReference>
<feature type="region of interest" description="Disordered" evidence="3">
    <location>
        <begin position="1330"/>
        <end position="1376"/>
    </location>
</feature>
<feature type="compositionally biased region" description="Low complexity" evidence="3">
    <location>
        <begin position="745"/>
        <end position="755"/>
    </location>
</feature>
<name>A0A316V6H4_9BASI</name>
<feature type="compositionally biased region" description="Basic and acidic residues" evidence="3">
    <location>
        <begin position="724"/>
        <end position="744"/>
    </location>
</feature>
<feature type="compositionally biased region" description="Basic and acidic residues" evidence="3">
    <location>
        <begin position="683"/>
        <end position="714"/>
    </location>
</feature>
<keyword evidence="6" id="KW-1185">Reference proteome</keyword>
<dbReference type="EMBL" id="KZ819605">
    <property type="protein sequence ID" value="PWN33116.1"/>
    <property type="molecule type" value="Genomic_DNA"/>
</dbReference>
<keyword evidence="2" id="KW-0131">Cell cycle</keyword>
<feature type="compositionally biased region" description="Low complexity" evidence="3">
    <location>
        <begin position="123"/>
        <end position="157"/>
    </location>
</feature>
<reference evidence="5 6" key="1">
    <citation type="journal article" date="2018" name="Mol. Biol. Evol.">
        <title>Broad Genomic Sampling Reveals a Smut Pathogenic Ancestry of the Fungal Clade Ustilaginomycotina.</title>
        <authorList>
            <person name="Kijpornyongpan T."/>
            <person name="Mondo S.J."/>
            <person name="Barry K."/>
            <person name="Sandor L."/>
            <person name="Lee J."/>
            <person name="Lipzen A."/>
            <person name="Pangilinan J."/>
            <person name="LaButti K."/>
            <person name="Hainaut M."/>
            <person name="Henrissat B."/>
            <person name="Grigoriev I.V."/>
            <person name="Spatafora J.W."/>
            <person name="Aime M.C."/>
        </authorList>
    </citation>
    <scope>NUCLEOTIDE SEQUENCE [LARGE SCALE GENOMIC DNA]</scope>
    <source>
        <strain evidence="5 6">MCA 3882</strain>
    </source>
</reference>
<feature type="compositionally biased region" description="Polar residues" evidence="3">
    <location>
        <begin position="756"/>
        <end position="766"/>
    </location>
</feature>
<evidence type="ECO:0000313" key="5">
    <source>
        <dbReference type="EMBL" id="PWN33116.1"/>
    </source>
</evidence>
<dbReference type="SMART" id="SM00233">
    <property type="entry name" value="PH"/>
    <property type="match status" value="1"/>
</dbReference>
<dbReference type="PROSITE" id="PS50003">
    <property type="entry name" value="PH_DOMAIN"/>
    <property type="match status" value="1"/>
</dbReference>
<feature type="domain" description="PH" evidence="4">
    <location>
        <begin position="1190"/>
        <end position="1305"/>
    </location>
</feature>
<evidence type="ECO:0000313" key="6">
    <source>
        <dbReference type="Proteomes" id="UP000245771"/>
    </source>
</evidence>
<feature type="region of interest" description="Disordered" evidence="3">
    <location>
        <begin position="1"/>
        <end position="178"/>
    </location>
</feature>
<feature type="compositionally biased region" description="Polar residues" evidence="3">
    <location>
        <begin position="359"/>
        <end position="371"/>
    </location>
</feature>
<dbReference type="RefSeq" id="XP_025353418.1">
    <property type="nucleotide sequence ID" value="XM_025499486.1"/>
</dbReference>
<sequence length="1376" mass="151088">MSSSPIATTSAILGASSAGWSPQRSPRRQMMSSSDTGDQTPSDFGSEQGSPSRMRVPEHRANLGSLRSHGLVSNSIFKSAGGNSSPQSASNYSPSQSPSRQSPNRMSAASPNSQQRFGVGLGISATPSKSSTSSPSKTISFIRSTSNSSINSNQSNSDAENEGNVVRYTQNSPRKSTNFKRLEKANYVSNSPFRRNGTFENAQADFELPDNAWARSAALSHANRSPNRELQPSRFGTEDQTDASNATIRPQTPERTPERLATAHGQGEVDLCTPTSNGTPRNGRRSIMNASAVDSPSSAKGLLTSNRLHGPRSMLESGSGTDSPMESPTKRERRKTVTFDEVLDVQEFDRESSFDRESMQSASSDSGSLNGAQRHLSFDSDGIQREHSGGSSSDDDAMWLQSDLGAQKVVERLMVVNASPESQSSAFSTPDLMDAPRHQEMQSRAQQQQQQQDALNDASSNDSRELSSIDEPQSPQAGDMSLSHSEDKSYRTAADGTIYHDGPYVEGDSDVSGGNLSAYGALHRVESMVDELLGDELLDGHAKEQQQQQEQFVPHPAMRLQETQQEEDQDGSDNQICDSPPRRRRAAGPKLGEEMKAAKALPHPPAKPTQMQPVPLSLPEWSPLMKEDNTTSTFAPEKPSNRMMAGRATGPSVPTNVAPAQAIQSPRTNGRPHISRDAVLQRVAKEKMLQQEQQERKLDRTPEVGTEKDAEVAKPQKPLTSSSRRSEPERRQSPQMDMTRKEDATQAIQVAAQQVGPTRQVASGEQRSPLERLATELDAEVAAEEQRMRKEQDQSVNESTRSSSSSSLPPIEKASESSAGTSSKQLLDAKVDQDGFESGLRREFSRIYRQGDSKYHVKDRGAFTSLVAPELGRPAAAGQEKRSESNAEQEGAKKESGKAWRKLRRPSDMNEYAKEMREYRAKENPKKVAGKVFVMVDSFTPANLPIPSKPTRFYCVLDNGLHVVRTATAGLRTNGPSKVGQEFELIQHRNLTFNLTLVAQRDSHLQEPSPLPANESSPSSSMKRDRMTPSFSRGVGKLFSSPKKRQASSAASIYATSSNSIADQARSFDPLMTFMNREGAFGQSEVVFEQIAQDCLAQCHIVELPVRAVAEPPAPAPQSTATDMYNAASTPARVPALAAEFSRNFNKIRGTLRLKVFYLPPMPGISKSLLPESLSECIKGMESARWHAGQPWMEGTLTQLGGDCQSWRRRPVKAQGAHLIGFNEITKKPTVKIDLSKAISIEENHDPHKKTGGKAYNDDDEEFDETYHVERSFRITFKDGERIFFFADTDEEMHRWLNALSKIVGNSQIPPQCAWSQLALDMLRAKRTNSNEIRASDRPIHSSTSNAMSKTSLGPSKSHLPQERQTKLSPTREQDE</sequence>
<accession>A0A316V6H4</accession>
<dbReference type="STRING" id="1280837.A0A316V6H4"/>
<feature type="region of interest" description="Disordered" evidence="3">
    <location>
        <begin position="219"/>
        <end position="400"/>
    </location>
</feature>
<dbReference type="GO" id="GO:0005525">
    <property type="term" value="F:GTP binding"/>
    <property type="evidence" value="ECO:0007669"/>
    <property type="project" value="TreeGrafter"/>
</dbReference>
<gene>
    <name evidence="5" type="ORF">FA14DRAFT_162227</name>
</gene>
<feature type="compositionally biased region" description="Basic and acidic residues" evidence="3">
    <location>
        <begin position="784"/>
        <end position="793"/>
    </location>
</feature>
<dbReference type="SUPFAM" id="SSF50729">
    <property type="entry name" value="PH domain-like"/>
    <property type="match status" value="1"/>
</dbReference>
<feature type="region of interest" description="Disordered" evidence="3">
    <location>
        <begin position="868"/>
        <end position="904"/>
    </location>
</feature>
<feature type="compositionally biased region" description="Low complexity" evidence="3">
    <location>
        <begin position="21"/>
        <end position="34"/>
    </location>
</feature>
<evidence type="ECO:0000259" key="4">
    <source>
        <dbReference type="PROSITE" id="PS50003"/>
    </source>
</evidence>
<evidence type="ECO:0000256" key="3">
    <source>
        <dbReference type="SAM" id="MobiDB-lite"/>
    </source>
</evidence>
<feature type="region of interest" description="Disordered" evidence="3">
    <location>
        <begin position="415"/>
        <end position="514"/>
    </location>
</feature>
<evidence type="ECO:0000256" key="1">
    <source>
        <dbReference type="ARBA" id="ARBA00022618"/>
    </source>
</evidence>
<dbReference type="InterPro" id="IPR052007">
    <property type="entry name" value="Bud4"/>
</dbReference>
<dbReference type="InterPro" id="IPR001849">
    <property type="entry name" value="PH_domain"/>
</dbReference>
<feature type="compositionally biased region" description="Polar residues" evidence="3">
    <location>
        <begin position="167"/>
        <end position="176"/>
    </location>
</feature>
<evidence type="ECO:0000256" key="2">
    <source>
        <dbReference type="ARBA" id="ARBA00023306"/>
    </source>
</evidence>
<feature type="region of interest" description="Disordered" evidence="3">
    <location>
        <begin position="541"/>
        <end position="831"/>
    </location>
</feature>
<dbReference type="Gene3D" id="2.30.29.30">
    <property type="entry name" value="Pleckstrin-homology domain (PH domain)/Phosphotyrosine-binding domain (PTB)"/>
    <property type="match status" value="1"/>
</dbReference>
<feature type="compositionally biased region" description="Basic and acidic residues" evidence="3">
    <location>
        <begin position="376"/>
        <end position="388"/>
    </location>
</feature>
<feature type="compositionally biased region" description="Low complexity" evidence="3">
    <location>
        <begin position="83"/>
        <end position="104"/>
    </location>
</feature>
<feature type="compositionally biased region" description="Basic and acidic residues" evidence="3">
    <location>
        <begin position="1360"/>
        <end position="1376"/>
    </location>
</feature>
<dbReference type="InterPro" id="IPR011993">
    <property type="entry name" value="PH-like_dom_sf"/>
</dbReference>
<feature type="compositionally biased region" description="Polar residues" evidence="3">
    <location>
        <begin position="35"/>
        <end position="51"/>
    </location>
</feature>
<dbReference type="PANTHER" id="PTHR36100">
    <property type="entry name" value="BUD SITE SELECTION PROTEIN 4"/>
    <property type="match status" value="1"/>
</dbReference>
<dbReference type="GeneID" id="37021267"/>
<feature type="compositionally biased region" description="Polar residues" evidence="3">
    <location>
        <begin position="1"/>
        <end position="11"/>
    </location>
</feature>
<dbReference type="GO" id="GO:0051301">
    <property type="term" value="P:cell division"/>
    <property type="evidence" value="ECO:0007669"/>
    <property type="project" value="UniProtKB-KW"/>
</dbReference>